<keyword evidence="2" id="KW-0614">Plasmid</keyword>
<proteinExistence type="predicted"/>
<reference evidence="2" key="1">
    <citation type="submission" date="2018-07" db="EMBL/GenBank/DDBJ databases">
        <title>Prevalence of blaNDM and mcr-1 in E.coli isolated from food.</title>
        <authorList>
            <person name="Liu X."/>
            <person name="Chen S."/>
        </authorList>
    </citation>
    <scope>NUCLEOTIDE SEQUENCE</scope>
    <source>
        <strain evidence="2">1107</strain>
        <plasmid evidence="2">p1107-118K</plasmid>
    </source>
</reference>
<protein>
    <submittedName>
        <fullName evidence="2">Uncharacterized protein</fullName>
    </submittedName>
</protein>
<dbReference type="AlphaFoldDB" id="A0A385EML8"/>
<evidence type="ECO:0000256" key="1">
    <source>
        <dbReference type="SAM" id="MobiDB-lite"/>
    </source>
</evidence>
<accession>A0A385EML8</accession>
<feature type="region of interest" description="Disordered" evidence="1">
    <location>
        <begin position="58"/>
        <end position="107"/>
    </location>
</feature>
<sequence>MRVAPRLQVSLKSAGNNDNLVPLRFVPCDALHCLAAEGIGQVALSEVTTLGLQDRGRDAAVSEANDDATDQGARQDPNLIPKHERRQKQLSHKQSTSAHGPPHKIRHRLASGNCAIEVKECERHALWALTPCSPENCERSE</sequence>
<evidence type="ECO:0000313" key="2">
    <source>
        <dbReference type="EMBL" id="AXQ86613.1"/>
    </source>
</evidence>
<organism evidence="2">
    <name type="scientific">Escherichia coli</name>
    <dbReference type="NCBI Taxonomy" id="562"/>
    <lineage>
        <taxon>Bacteria</taxon>
        <taxon>Pseudomonadati</taxon>
        <taxon>Pseudomonadota</taxon>
        <taxon>Gammaproteobacteria</taxon>
        <taxon>Enterobacterales</taxon>
        <taxon>Enterobacteriaceae</taxon>
        <taxon>Escherichia</taxon>
    </lineage>
</organism>
<name>A0A385EML8_ECOLX</name>
<geneLocation type="plasmid" evidence="2">
    <name>p1107-118K</name>
</geneLocation>
<dbReference type="EMBL" id="MH580302">
    <property type="protein sequence ID" value="AXQ86613.1"/>
    <property type="molecule type" value="Genomic_DNA"/>
</dbReference>
<gene>
    <name evidence="2" type="ORF">GIDALANA_00060</name>
</gene>